<organism evidence="3 4">
    <name type="scientific">Chelonia mydas</name>
    <name type="common">Green sea-turtle</name>
    <name type="synonym">Chelonia agassizi</name>
    <dbReference type="NCBI Taxonomy" id="8469"/>
    <lineage>
        <taxon>Eukaryota</taxon>
        <taxon>Metazoa</taxon>
        <taxon>Chordata</taxon>
        <taxon>Craniata</taxon>
        <taxon>Vertebrata</taxon>
        <taxon>Euteleostomi</taxon>
        <taxon>Archelosauria</taxon>
        <taxon>Testudinata</taxon>
        <taxon>Testudines</taxon>
        <taxon>Cryptodira</taxon>
        <taxon>Durocryptodira</taxon>
        <taxon>Americhelydia</taxon>
        <taxon>Chelonioidea</taxon>
        <taxon>Cheloniidae</taxon>
        <taxon>Chelonia</taxon>
    </lineage>
</organism>
<feature type="signal peptide" evidence="2">
    <location>
        <begin position="1"/>
        <end position="21"/>
    </location>
</feature>
<feature type="region of interest" description="Disordered" evidence="1">
    <location>
        <begin position="138"/>
        <end position="162"/>
    </location>
</feature>
<dbReference type="EMBL" id="KB517250">
    <property type="protein sequence ID" value="EMP39267.1"/>
    <property type="molecule type" value="Genomic_DNA"/>
</dbReference>
<accession>M7CEK7</accession>
<feature type="compositionally biased region" description="Acidic residues" evidence="1">
    <location>
        <begin position="142"/>
        <end position="157"/>
    </location>
</feature>
<evidence type="ECO:0000313" key="3">
    <source>
        <dbReference type="EMBL" id="EMP39267.1"/>
    </source>
</evidence>
<protein>
    <submittedName>
        <fullName evidence="3">Zinc finger protein ZFPM2</fullName>
    </submittedName>
</protein>
<dbReference type="AlphaFoldDB" id="M7CEK7"/>
<evidence type="ECO:0000313" key="4">
    <source>
        <dbReference type="Proteomes" id="UP000031443"/>
    </source>
</evidence>
<proteinExistence type="predicted"/>
<keyword evidence="4" id="KW-1185">Reference proteome</keyword>
<name>M7CEK7_CHEMY</name>
<evidence type="ECO:0000256" key="1">
    <source>
        <dbReference type="SAM" id="MobiDB-lite"/>
    </source>
</evidence>
<reference evidence="4" key="1">
    <citation type="journal article" date="2013" name="Nat. Genet.">
        <title>The draft genomes of soft-shell turtle and green sea turtle yield insights into the development and evolution of the turtle-specific body plan.</title>
        <authorList>
            <person name="Wang Z."/>
            <person name="Pascual-Anaya J."/>
            <person name="Zadissa A."/>
            <person name="Li W."/>
            <person name="Niimura Y."/>
            <person name="Huang Z."/>
            <person name="Li C."/>
            <person name="White S."/>
            <person name="Xiong Z."/>
            <person name="Fang D."/>
            <person name="Wang B."/>
            <person name="Ming Y."/>
            <person name="Chen Y."/>
            <person name="Zheng Y."/>
            <person name="Kuraku S."/>
            <person name="Pignatelli M."/>
            <person name="Herrero J."/>
            <person name="Beal K."/>
            <person name="Nozawa M."/>
            <person name="Li Q."/>
            <person name="Wang J."/>
            <person name="Zhang H."/>
            <person name="Yu L."/>
            <person name="Shigenobu S."/>
            <person name="Wang J."/>
            <person name="Liu J."/>
            <person name="Flicek P."/>
            <person name="Searle S."/>
            <person name="Wang J."/>
            <person name="Kuratani S."/>
            <person name="Yin Y."/>
            <person name="Aken B."/>
            <person name="Zhang G."/>
            <person name="Irie N."/>
        </authorList>
    </citation>
    <scope>NUCLEOTIDE SEQUENCE [LARGE SCALE GENOMIC DNA]</scope>
</reference>
<sequence length="223" mass="24898">MLRLRQRSGWWGCVLLQGSAAACLTLALVGRLSCQTCCSERHDDFGTVSLILFKGPLEDAIEDEEEECLSEENDIISKEDFPLEESFSAEFEPENLSCEEVEYFCNKGPDPQQVYIDVVGYTDLQKLKIRSVISAKVPVQQGDEEGSQETAESDGDAQSEKPGQLIVETDDWDGPVLLRVLVLMGIHCGFACTRCVWDWKFFSSSVHRSVSAPFISSYSHLRA</sequence>
<dbReference type="Proteomes" id="UP000031443">
    <property type="component" value="Unassembled WGS sequence"/>
</dbReference>
<feature type="chain" id="PRO_5004080942" evidence="2">
    <location>
        <begin position="22"/>
        <end position="223"/>
    </location>
</feature>
<keyword evidence="2" id="KW-0732">Signal</keyword>
<gene>
    <name evidence="3" type="ORF">UY3_03508</name>
</gene>
<evidence type="ECO:0000256" key="2">
    <source>
        <dbReference type="SAM" id="SignalP"/>
    </source>
</evidence>
<dbReference type="PROSITE" id="PS51257">
    <property type="entry name" value="PROKAR_LIPOPROTEIN"/>
    <property type="match status" value="1"/>
</dbReference>